<feature type="binding site" evidence="9">
    <location>
        <position position="47"/>
    </location>
    <ligand>
        <name>substrate</name>
    </ligand>
</feature>
<dbReference type="NCBIfam" id="TIGR00347">
    <property type="entry name" value="bioD"/>
    <property type="match status" value="1"/>
</dbReference>
<comment type="subcellular location">
    <subcellularLocation>
        <location evidence="9">Cytoplasm</location>
    </subcellularLocation>
</comment>
<sequence>MSSTPKGKILFVTGIDTGIGKTFATGYLAAKLMRLGHSVITAKAVQTGCEKVSDDLLTHRRLQNLPLLPEDLDGSTCPYLFAYPCSPHLAARMEGKTINPAAIARAAETLAARYDYVLLEGAGGPAVPLNDEETTLDFVRNQGYPLIIVTSGRLGSISHTLLTLEACRHNGIAVEMLVYNRFPQTDALIENETAAYLQNYLQRHFPDAVFETMEEMGAQP</sequence>
<dbReference type="EMBL" id="AFAY01000056">
    <property type="protein sequence ID" value="EGF06039.1"/>
    <property type="molecule type" value="Genomic_DNA"/>
</dbReference>
<dbReference type="Gene3D" id="3.40.50.300">
    <property type="entry name" value="P-loop containing nucleotide triphosphate hydrolases"/>
    <property type="match status" value="1"/>
</dbReference>
<evidence type="ECO:0000256" key="5">
    <source>
        <dbReference type="ARBA" id="ARBA00022756"/>
    </source>
</evidence>
<feature type="binding site" evidence="9">
    <location>
        <begin position="180"/>
        <end position="181"/>
    </location>
    <ligand>
        <name>ATP</name>
        <dbReference type="ChEBI" id="CHEBI:30616"/>
    </ligand>
</feature>
<dbReference type="InterPro" id="IPR004472">
    <property type="entry name" value="DTB_synth_BioD"/>
</dbReference>
<dbReference type="GO" id="GO:0005829">
    <property type="term" value="C:cytosol"/>
    <property type="evidence" value="ECO:0007669"/>
    <property type="project" value="TreeGrafter"/>
</dbReference>
<keyword evidence="1 9" id="KW-0963">Cytoplasm</keyword>
<keyword evidence="4 9" id="KW-0547">Nucleotide-binding</keyword>
<keyword evidence="7 9" id="KW-0460">Magnesium</keyword>
<comment type="caution">
    <text evidence="10">The sequence shown here is derived from an EMBL/GenBank/DDBJ whole genome shotgun (WGS) entry which is preliminary data.</text>
</comment>
<comment type="catalytic activity">
    <reaction evidence="8">
        <text>(7R,8S)-8-amino-7-(carboxyamino)nonanoate + ATP = (4R,5S)-dethiobiotin + ADP + phosphate + H(+)</text>
        <dbReference type="Rhea" id="RHEA:63684"/>
        <dbReference type="ChEBI" id="CHEBI:15378"/>
        <dbReference type="ChEBI" id="CHEBI:30616"/>
        <dbReference type="ChEBI" id="CHEBI:43474"/>
        <dbReference type="ChEBI" id="CHEBI:149470"/>
        <dbReference type="ChEBI" id="CHEBI:149473"/>
        <dbReference type="ChEBI" id="CHEBI:456216"/>
    </reaction>
</comment>
<keyword evidence="6 9" id="KW-0067">ATP-binding</keyword>
<comment type="pathway">
    <text evidence="9">Cofactor biosynthesis; biotin biosynthesis; biotin from 7,8-diaminononanoate: step 1/2.</text>
</comment>
<reference evidence="10 11" key="1">
    <citation type="submission" date="2011-02" db="EMBL/GenBank/DDBJ databases">
        <authorList>
            <person name="Muzny D."/>
            <person name="Qin X."/>
            <person name="Deng J."/>
            <person name="Jiang H."/>
            <person name="Liu Y."/>
            <person name="Qu J."/>
            <person name="Song X.-Z."/>
            <person name="Zhang L."/>
            <person name="Thornton R."/>
            <person name="Coyle M."/>
            <person name="Francisco L."/>
            <person name="Jackson L."/>
            <person name="Javaid M."/>
            <person name="Korchina V."/>
            <person name="Kovar C."/>
            <person name="Mata R."/>
            <person name="Mathew T."/>
            <person name="Ngo R."/>
            <person name="Nguyen L."/>
            <person name="Nguyen N."/>
            <person name="Okwuonu G."/>
            <person name="Ongeri F."/>
            <person name="Pham C."/>
            <person name="Simmons D."/>
            <person name="Wilczek-Boney K."/>
            <person name="Hale W."/>
            <person name="Jakkamsetti A."/>
            <person name="Pham P."/>
            <person name="Ruth R."/>
            <person name="San Lucas F."/>
            <person name="Warren J."/>
            <person name="Zhang J."/>
            <person name="Zhao Z."/>
            <person name="Zhou C."/>
            <person name="Zhu D."/>
            <person name="Lee S."/>
            <person name="Bess C."/>
            <person name="Blankenburg K."/>
            <person name="Forbes L."/>
            <person name="Fu Q."/>
            <person name="Gubbala S."/>
            <person name="Hirani K."/>
            <person name="Jayaseelan J.C."/>
            <person name="Lara F."/>
            <person name="Munidasa M."/>
            <person name="Palculict T."/>
            <person name="Patil S."/>
            <person name="Pu L.-L."/>
            <person name="Saada N."/>
            <person name="Tang L."/>
            <person name="Weissenberger G."/>
            <person name="Zhu Y."/>
            <person name="Hemphill L."/>
            <person name="Shang Y."/>
            <person name="Youmans B."/>
            <person name="Ayvaz T."/>
            <person name="Ross M."/>
            <person name="Santibanez J."/>
            <person name="Aqrawi P."/>
            <person name="Gross S."/>
            <person name="Joshi V."/>
            <person name="Fowler G."/>
            <person name="Nazareth L."/>
            <person name="Reid J."/>
            <person name="Worley K."/>
            <person name="Petrosino J."/>
            <person name="Highlander S."/>
            <person name="Gibbs R."/>
        </authorList>
    </citation>
    <scope>NUCLEOTIDE SEQUENCE [LARGE SCALE GENOMIC DNA]</scope>
    <source>
        <strain evidence="10 11">ATCC BAA-1200</strain>
    </source>
</reference>
<evidence type="ECO:0000256" key="6">
    <source>
        <dbReference type="ARBA" id="ARBA00022840"/>
    </source>
</evidence>
<feature type="binding site" evidence="9">
    <location>
        <begin position="18"/>
        <end position="23"/>
    </location>
    <ligand>
        <name>ATP</name>
        <dbReference type="ChEBI" id="CHEBI:30616"/>
    </ligand>
</feature>
<dbReference type="CDD" id="cd03109">
    <property type="entry name" value="DTBS"/>
    <property type="match status" value="1"/>
</dbReference>
<evidence type="ECO:0000256" key="4">
    <source>
        <dbReference type="ARBA" id="ARBA00022741"/>
    </source>
</evidence>
<evidence type="ECO:0000256" key="2">
    <source>
        <dbReference type="ARBA" id="ARBA00022598"/>
    </source>
</evidence>
<dbReference type="GO" id="GO:0004141">
    <property type="term" value="F:dethiobiotin synthase activity"/>
    <property type="evidence" value="ECO:0007669"/>
    <property type="project" value="UniProtKB-UniRule"/>
</dbReference>
<comment type="similarity">
    <text evidence="9">Belongs to the dethiobiotin synthetase family.</text>
</comment>
<feature type="binding site" evidence="9">
    <location>
        <position position="55"/>
    </location>
    <ligand>
        <name>Mg(2+)</name>
        <dbReference type="ChEBI" id="CHEBI:18420"/>
    </ligand>
</feature>
<dbReference type="SUPFAM" id="SSF52540">
    <property type="entry name" value="P-loop containing nucleoside triphosphate hydrolases"/>
    <property type="match status" value="1"/>
</dbReference>
<evidence type="ECO:0000256" key="8">
    <source>
        <dbReference type="ARBA" id="ARBA00047386"/>
    </source>
</evidence>
<dbReference type="STRING" id="267212.GCA_001063965_00562"/>
<organism evidence="10 11">
    <name type="scientific">Neisseria bacilliformis ATCC BAA-1200</name>
    <dbReference type="NCBI Taxonomy" id="888742"/>
    <lineage>
        <taxon>Bacteria</taxon>
        <taxon>Pseudomonadati</taxon>
        <taxon>Pseudomonadota</taxon>
        <taxon>Betaproteobacteria</taxon>
        <taxon>Neisseriales</taxon>
        <taxon>Neisseriaceae</taxon>
        <taxon>Neisseria</taxon>
    </lineage>
</organism>
<comment type="cofactor">
    <cofactor evidence="9">
        <name>Mg(2+)</name>
        <dbReference type="ChEBI" id="CHEBI:18420"/>
    </cofactor>
</comment>
<dbReference type="HAMAP" id="MF_00336">
    <property type="entry name" value="BioD"/>
    <property type="match status" value="1"/>
</dbReference>
<evidence type="ECO:0000313" key="10">
    <source>
        <dbReference type="EMBL" id="EGF06039.1"/>
    </source>
</evidence>
<dbReference type="EC" id="6.3.3.3" evidence="9"/>
<comment type="subunit">
    <text evidence="9">Homodimer.</text>
</comment>
<gene>
    <name evidence="9 10" type="primary">bioD</name>
    <name evidence="10" type="ORF">HMPREF9123_2917</name>
</gene>
<dbReference type="RefSeq" id="WP_007343921.1">
    <property type="nucleotide sequence ID" value="NZ_GL878494.1"/>
</dbReference>
<evidence type="ECO:0000256" key="1">
    <source>
        <dbReference type="ARBA" id="ARBA00022490"/>
    </source>
</evidence>
<dbReference type="InterPro" id="IPR027417">
    <property type="entry name" value="P-loop_NTPase"/>
</dbReference>
<feature type="binding site" evidence="9">
    <location>
        <position position="55"/>
    </location>
    <ligand>
        <name>ATP</name>
        <dbReference type="ChEBI" id="CHEBI:30616"/>
    </ligand>
</feature>
<accession>F2BGR0</accession>
<feature type="binding site" evidence="9">
    <location>
        <position position="22"/>
    </location>
    <ligand>
        <name>Mg(2+)</name>
        <dbReference type="ChEBI" id="CHEBI:18420"/>
    </ligand>
</feature>
<evidence type="ECO:0000256" key="7">
    <source>
        <dbReference type="ARBA" id="ARBA00022842"/>
    </source>
</evidence>
<dbReference type="PANTHER" id="PTHR43210:SF2">
    <property type="entry name" value="ATP-DEPENDENT DETHIOBIOTIN SYNTHETASE BIOD 2"/>
    <property type="match status" value="1"/>
</dbReference>
<comment type="function">
    <text evidence="9">Catalyzes a mechanistically unusual reaction, the ATP-dependent insertion of CO2 between the N7 and N8 nitrogen atoms of 7,8-diaminopelargonic acid (DAPA, also called 7,8-diammoniononanoate) to form a ureido ring.</text>
</comment>
<proteinExistence type="inferred from homology"/>
<evidence type="ECO:0000313" key="11">
    <source>
        <dbReference type="Proteomes" id="UP000004105"/>
    </source>
</evidence>
<dbReference type="GO" id="GO:0005524">
    <property type="term" value="F:ATP binding"/>
    <property type="evidence" value="ECO:0007669"/>
    <property type="project" value="UniProtKB-UniRule"/>
</dbReference>
<dbReference type="HOGENOM" id="CLU_072551_3_0_4"/>
<dbReference type="GO" id="GO:0009102">
    <property type="term" value="P:biotin biosynthetic process"/>
    <property type="evidence" value="ECO:0007669"/>
    <property type="project" value="UniProtKB-UniRule"/>
</dbReference>
<keyword evidence="11" id="KW-1185">Reference proteome</keyword>
<dbReference type="Proteomes" id="UP000004105">
    <property type="component" value="Unassembled WGS sequence"/>
</dbReference>
<feature type="binding site" evidence="9">
    <location>
        <begin position="120"/>
        <end position="123"/>
    </location>
    <ligand>
        <name>ATP</name>
        <dbReference type="ChEBI" id="CHEBI:30616"/>
    </ligand>
</feature>
<comment type="catalytic activity">
    <reaction evidence="9">
        <text>(7R,8S)-7,8-diammoniononanoate + CO2 + ATP = (4R,5S)-dethiobiotin + ADP + phosphate + 3 H(+)</text>
        <dbReference type="Rhea" id="RHEA:15805"/>
        <dbReference type="ChEBI" id="CHEBI:15378"/>
        <dbReference type="ChEBI" id="CHEBI:16526"/>
        <dbReference type="ChEBI" id="CHEBI:30616"/>
        <dbReference type="ChEBI" id="CHEBI:43474"/>
        <dbReference type="ChEBI" id="CHEBI:149469"/>
        <dbReference type="ChEBI" id="CHEBI:149473"/>
        <dbReference type="ChEBI" id="CHEBI:456216"/>
        <dbReference type="EC" id="6.3.3.3"/>
    </reaction>
</comment>
<keyword evidence="5 9" id="KW-0093">Biotin biosynthesis</keyword>
<feature type="active site" evidence="9">
    <location>
        <position position="43"/>
    </location>
</feature>
<protein>
    <recommendedName>
        <fullName evidence="9">ATP-dependent dethiobiotin synthetase BioD</fullName>
        <ecNumber evidence="9">6.3.3.3</ecNumber>
    </recommendedName>
    <alternativeName>
        <fullName evidence="9">DTB synthetase</fullName>
        <shortName evidence="9">DTBS</shortName>
    </alternativeName>
    <alternativeName>
        <fullName evidence="9">Dethiobiotin synthase</fullName>
    </alternativeName>
</protein>
<dbReference type="OrthoDB" id="9802097at2"/>
<dbReference type="PANTHER" id="PTHR43210">
    <property type="entry name" value="DETHIOBIOTIN SYNTHETASE"/>
    <property type="match status" value="1"/>
</dbReference>
<evidence type="ECO:0000256" key="9">
    <source>
        <dbReference type="HAMAP-Rule" id="MF_00336"/>
    </source>
</evidence>
<evidence type="ECO:0000256" key="3">
    <source>
        <dbReference type="ARBA" id="ARBA00022723"/>
    </source>
</evidence>
<dbReference type="PIRSF" id="PIRSF006755">
    <property type="entry name" value="DTB_synth"/>
    <property type="match status" value="1"/>
</dbReference>
<dbReference type="GO" id="GO:0000287">
    <property type="term" value="F:magnesium ion binding"/>
    <property type="evidence" value="ECO:0007669"/>
    <property type="project" value="UniProtKB-UniRule"/>
</dbReference>
<name>F2BGR0_9NEIS</name>
<feature type="binding site" evidence="9">
    <location>
        <position position="120"/>
    </location>
    <ligand>
        <name>Mg(2+)</name>
        <dbReference type="ChEBI" id="CHEBI:18420"/>
    </ligand>
</feature>
<dbReference type="AlphaFoldDB" id="F2BGR0"/>
<dbReference type="Pfam" id="PF13500">
    <property type="entry name" value="AAA_26"/>
    <property type="match status" value="1"/>
</dbReference>
<keyword evidence="2 9" id="KW-0436">Ligase</keyword>
<dbReference type="UniPathway" id="UPA00078">
    <property type="reaction ID" value="UER00161"/>
</dbReference>
<comment type="caution">
    <text evidence="9">Lacks conserved residue(s) required for the propagation of feature annotation.</text>
</comment>
<keyword evidence="3 9" id="KW-0479">Metal-binding</keyword>